<dbReference type="STRING" id="1325564.NSJP_3640"/>
<comment type="similarity">
    <text evidence="3 10">Belongs to the FKBP-type PPIase family.</text>
</comment>
<evidence type="ECO:0000256" key="6">
    <source>
        <dbReference type="ARBA" id="ARBA00023186"/>
    </source>
</evidence>
<dbReference type="Gene3D" id="3.10.50.40">
    <property type="match status" value="1"/>
</dbReference>
<dbReference type="RefSeq" id="WP_080887979.1">
    <property type="nucleotide sequence ID" value="NZ_LT828648.1"/>
</dbReference>
<name>A0A1W1I9T1_9BACT</name>
<evidence type="ECO:0000256" key="8">
    <source>
        <dbReference type="ARBA" id="ARBA00037071"/>
    </source>
</evidence>
<dbReference type="PROSITE" id="PS50059">
    <property type="entry name" value="FKBP_PPIASE"/>
    <property type="match status" value="1"/>
</dbReference>
<dbReference type="GO" id="GO:0005737">
    <property type="term" value="C:cytoplasm"/>
    <property type="evidence" value="ECO:0007669"/>
    <property type="project" value="UniProtKB-SubCell"/>
</dbReference>
<evidence type="ECO:0000256" key="10">
    <source>
        <dbReference type="RuleBase" id="RU003915"/>
    </source>
</evidence>
<keyword evidence="6" id="KW-0143">Chaperone</keyword>
<keyword evidence="7 9" id="KW-0413">Isomerase</keyword>
<evidence type="ECO:0000256" key="1">
    <source>
        <dbReference type="ARBA" id="ARBA00000971"/>
    </source>
</evidence>
<dbReference type="GO" id="GO:0042026">
    <property type="term" value="P:protein refolding"/>
    <property type="evidence" value="ECO:0007669"/>
    <property type="project" value="UniProtKB-ARBA"/>
</dbReference>
<dbReference type="SUPFAM" id="SSF54534">
    <property type="entry name" value="FKBP-like"/>
    <property type="match status" value="1"/>
</dbReference>
<dbReference type="PANTHER" id="PTHR47861:SF3">
    <property type="entry name" value="FKBP-TYPE PEPTIDYL-PROLYL CIS-TRANS ISOMERASE SLYD"/>
    <property type="match status" value="1"/>
</dbReference>
<evidence type="ECO:0000313" key="13">
    <source>
        <dbReference type="EMBL" id="SLM49807.1"/>
    </source>
</evidence>
<evidence type="ECO:0000256" key="3">
    <source>
        <dbReference type="ARBA" id="ARBA00006577"/>
    </source>
</evidence>
<evidence type="ECO:0000256" key="5">
    <source>
        <dbReference type="ARBA" id="ARBA00023110"/>
    </source>
</evidence>
<dbReference type="Pfam" id="PF00254">
    <property type="entry name" value="FKBP_C"/>
    <property type="match status" value="1"/>
</dbReference>
<evidence type="ECO:0000256" key="11">
    <source>
        <dbReference type="SAM" id="MobiDB-lite"/>
    </source>
</evidence>
<feature type="region of interest" description="Disordered" evidence="11">
    <location>
        <begin position="81"/>
        <end position="105"/>
    </location>
</feature>
<dbReference type="InterPro" id="IPR046357">
    <property type="entry name" value="PPIase_dom_sf"/>
</dbReference>
<dbReference type="PANTHER" id="PTHR47861">
    <property type="entry name" value="FKBP-TYPE PEPTIDYL-PROLYL CIS-TRANS ISOMERASE SLYD"/>
    <property type="match status" value="1"/>
</dbReference>
<dbReference type="EC" id="5.2.1.8" evidence="10"/>
<protein>
    <recommendedName>
        <fullName evidence="10">Peptidyl-prolyl cis-trans isomerase</fullName>
        <ecNumber evidence="10">5.2.1.8</ecNumber>
    </recommendedName>
</protein>
<feature type="domain" description="PPIase FKBP-type" evidence="12">
    <location>
        <begin position="8"/>
        <end position="92"/>
    </location>
</feature>
<dbReference type="KEGG" id="nja:NSJP_3640"/>
<evidence type="ECO:0000256" key="2">
    <source>
        <dbReference type="ARBA" id="ARBA00004496"/>
    </source>
</evidence>
<dbReference type="AlphaFoldDB" id="A0A1W1I9T1"/>
<dbReference type="OrthoDB" id="9808891at2"/>
<comment type="function">
    <text evidence="8">Also involved in hydrogenase metallocenter assembly, probably by participating in the nickel insertion step. This function in hydrogenase biosynthesis requires chaperone activity and the presence of the metal-binding domain, but not PPIase activity.</text>
</comment>
<sequence length="141" mass="15199">MTEAASHGKVISLEYTVKLEDGQLVDTNVGQDPLTYTQGANQIIRGVEAAVEGMEIGQTKQAIVPPTEGYGDRDPNAVHEVPKEKVPQEAKVGTMLHGKDSSGRKIQPTVSAIKDDTVILDFNHPLAGKTLHFDLKVLNIS</sequence>
<gene>
    <name evidence="13" type="ORF">NSJP_3640</name>
</gene>
<keyword evidence="4" id="KW-0963">Cytoplasm</keyword>
<keyword evidence="5 9" id="KW-0697">Rotamase</keyword>
<evidence type="ECO:0000256" key="9">
    <source>
        <dbReference type="PROSITE-ProRule" id="PRU00277"/>
    </source>
</evidence>
<comment type="subcellular location">
    <subcellularLocation>
        <location evidence="2">Cytoplasm</location>
    </subcellularLocation>
</comment>
<proteinExistence type="inferred from homology"/>
<organism evidence="13 14">
    <name type="scientific">Nitrospira japonica</name>
    <dbReference type="NCBI Taxonomy" id="1325564"/>
    <lineage>
        <taxon>Bacteria</taxon>
        <taxon>Pseudomonadati</taxon>
        <taxon>Nitrospirota</taxon>
        <taxon>Nitrospiria</taxon>
        <taxon>Nitrospirales</taxon>
        <taxon>Nitrospiraceae</taxon>
        <taxon>Nitrospira</taxon>
    </lineage>
</organism>
<evidence type="ECO:0000256" key="7">
    <source>
        <dbReference type="ARBA" id="ARBA00023235"/>
    </source>
</evidence>
<dbReference type="InterPro" id="IPR001179">
    <property type="entry name" value="PPIase_FKBP_dom"/>
</dbReference>
<evidence type="ECO:0000313" key="14">
    <source>
        <dbReference type="Proteomes" id="UP000192042"/>
    </source>
</evidence>
<accession>A0A1W1I9T1</accession>
<evidence type="ECO:0000259" key="12">
    <source>
        <dbReference type="PROSITE" id="PS50059"/>
    </source>
</evidence>
<comment type="catalytic activity">
    <reaction evidence="1 9 10">
        <text>[protein]-peptidylproline (omega=180) = [protein]-peptidylproline (omega=0)</text>
        <dbReference type="Rhea" id="RHEA:16237"/>
        <dbReference type="Rhea" id="RHEA-COMP:10747"/>
        <dbReference type="Rhea" id="RHEA-COMP:10748"/>
        <dbReference type="ChEBI" id="CHEBI:83833"/>
        <dbReference type="ChEBI" id="CHEBI:83834"/>
        <dbReference type="EC" id="5.2.1.8"/>
    </reaction>
</comment>
<dbReference type="GO" id="GO:0003755">
    <property type="term" value="F:peptidyl-prolyl cis-trans isomerase activity"/>
    <property type="evidence" value="ECO:0007669"/>
    <property type="project" value="UniProtKB-UniRule"/>
</dbReference>
<keyword evidence="14" id="KW-1185">Reference proteome</keyword>
<evidence type="ECO:0000256" key="4">
    <source>
        <dbReference type="ARBA" id="ARBA00022490"/>
    </source>
</evidence>
<dbReference type="EMBL" id="LT828648">
    <property type="protein sequence ID" value="SLM49807.1"/>
    <property type="molecule type" value="Genomic_DNA"/>
</dbReference>
<reference evidence="13 14" key="1">
    <citation type="submission" date="2017-03" db="EMBL/GenBank/DDBJ databases">
        <authorList>
            <person name="Afonso C.L."/>
            <person name="Miller P.J."/>
            <person name="Scott M.A."/>
            <person name="Spackman E."/>
            <person name="Goraichik I."/>
            <person name="Dimitrov K.M."/>
            <person name="Suarez D.L."/>
            <person name="Swayne D.E."/>
        </authorList>
    </citation>
    <scope>NUCLEOTIDE SEQUENCE [LARGE SCALE GENOMIC DNA]</scope>
    <source>
        <strain evidence="13">Genome sequencing of Nitrospira japonica strain NJ11</strain>
    </source>
</reference>
<dbReference type="Proteomes" id="UP000192042">
    <property type="component" value="Chromosome I"/>
</dbReference>